<dbReference type="PROSITE" id="PS51387">
    <property type="entry name" value="FAD_PCMH"/>
    <property type="match status" value="1"/>
</dbReference>
<gene>
    <name evidence="5" type="ORF">EPUS_01354</name>
</gene>
<dbReference type="PANTHER" id="PTHR13878:SF91">
    <property type="entry name" value="FAD BINDING DOMAIN PROTEIN (AFU_ORTHOLOGUE AFUA_6G12070)-RELATED"/>
    <property type="match status" value="1"/>
</dbReference>
<proteinExistence type="inferred from homology"/>
<dbReference type="AlphaFoldDB" id="U1GU62"/>
<dbReference type="GeneID" id="19236412"/>
<reference evidence="6" key="1">
    <citation type="journal article" date="2014" name="BMC Genomics">
        <title>Genome characteristics reveal the impact of lichenization on lichen-forming fungus Endocarpon pusillum Hedwig (Verrucariales, Ascomycota).</title>
        <authorList>
            <person name="Wang Y.-Y."/>
            <person name="Liu B."/>
            <person name="Zhang X.-Y."/>
            <person name="Zhou Q.-M."/>
            <person name="Zhang T."/>
            <person name="Li H."/>
            <person name="Yu Y.-F."/>
            <person name="Zhang X.-L."/>
            <person name="Hao X.-Y."/>
            <person name="Wang M."/>
            <person name="Wang L."/>
            <person name="Wei J.-C."/>
        </authorList>
    </citation>
    <scope>NUCLEOTIDE SEQUENCE [LARGE SCALE GENOMIC DNA]</scope>
    <source>
        <strain evidence="6">Z07020 / HMAS-L-300199</strain>
    </source>
</reference>
<keyword evidence="2" id="KW-0560">Oxidoreductase</keyword>
<dbReference type="EMBL" id="KE720795">
    <property type="protein sequence ID" value="ERF75988.1"/>
    <property type="molecule type" value="Genomic_DNA"/>
</dbReference>
<dbReference type="InterPro" id="IPR006094">
    <property type="entry name" value="Oxid_FAD_bind_N"/>
</dbReference>
<dbReference type="OMA" id="VGGFCPT"/>
<dbReference type="InterPro" id="IPR012951">
    <property type="entry name" value="BBE"/>
</dbReference>
<evidence type="ECO:0000313" key="5">
    <source>
        <dbReference type="EMBL" id="ERF75988.1"/>
    </source>
</evidence>
<comment type="similarity">
    <text evidence="1">Belongs to the oxygen-dependent FAD-linked oxidoreductase family.</text>
</comment>
<feature type="signal peptide" evidence="3">
    <location>
        <begin position="1"/>
        <end position="22"/>
    </location>
</feature>
<dbReference type="HOGENOM" id="CLU_018354_4_2_1"/>
<accession>U1GU62</accession>
<dbReference type="InterPro" id="IPR050432">
    <property type="entry name" value="FAD-linked_Oxidoreductases_BP"/>
</dbReference>
<organism evidence="5 6">
    <name type="scientific">Endocarpon pusillum (strain Z07020 / HMAS-L-300199)</name>
    <name type="common">Lichen-forming fungus</name>
    <dbReference type="NCBI Taxonomy" id="1263415"/>
    <lineage>
        <taxon>Eukaryota</taxon>
        <taxon>Fungi</taxon>
        <taxon>Dikarya</taxon>
        <taxon>Ascomycota</taxon>
        <taxon>Pezizomycotina</taxon>
        <taxon>Eurotiomycetes</taxon>
        <taxon>Chaetothyriomycetidae</taxon>
        <taxon>Verrucariales</taxon>
        <taxon>Verrucariaceae</taxon>
        <taxon>Endocarpon</taxon>
    </lineage>
</organism>
<keyword evidence="3" id="KW-0732">Signal</keyword>
<evidence type="ECO:0000256" key="3">
    <source>
        <dbReference type="SAM" id="SignalP"/>
    </source>
</evidence>
<dbReference type="GO" id="GO:0071949">
    <property type="term" value="F:FAD binding"/>
    <property type="evidence" value="ECO:0007669"/>
    <property type="project" value="InterPro"/>
</dbReference>
<feature type="chain" id="PRO_5004612782" description="FAD-binding PCMH-type domain-containing protein" evidence="3">
    <location>
        <begin position="23"/>
        <end position="599"/>
    </location>
</feature>
<evidence type="ECO:0000256" key="1">
    <source>
        <dbReference type="ARBA" id="ARBA00005466"/>
    </source>
</evidence>
<dbReference type="Proteomes" id="UP000019373">
    <property type="component" value="Unassembled WGS sequence"/>
</dbReference>
<dbReference type="eggNOG" id="ENOG502R8I5">
    <property type="taxonomic scope" value="Eukaryota"/>
</dbReference>
<sequence>MNIYLCLALAIWASTSTPSSFARDIPARSNSKSCRNLAGDEDWPSSAEWAQLNDTVHGRLIATKPLAQSCHVPTLDATECANVKADWTWPDLQYVQDDWLWRLSSFLIKFNNSFKDPASIMNPYWLNNSCSPFTSETSACTLGNIVDYTINVTSAKDVAAGIDFAQKKNIRLVIKNTGHDFLGRSTGKGALGLWTHNLKDISFSDYNSSTYTGRAVRMGAGVQAFEAYEAADVEGVRIMGGSCPTVGLSGGYTQGAGHGPLNGAYGLAADNTLEWEVVTAEGEHLVATPEQHSDLYWALSGGGGGTYAVVLSLTTKAHPDSPVAGATMQFNSSDIPPDTYWDAVHTFHEGVESLVESPGMHAVWTLTNTSFFLNFVTWPDHTAEDVEALLEPFRKHLKSNNIPYHNEHTYHPSFYSHYSHFTPALPYGAYQISLLLGGRLIPLSTVENNNAGLTAALRNITQGNRWVLNGLSSNLTHARVGNKPESNAVLPAWRDSIFFFNVVREWDPNAPVAEGVASENELTREIVPQLERITPGSGTYINEGDFNLPTWKEDYFGANYDKLLAVKKKYDPMDLFYAIASVGSDAWTVASDGRLCRAK</sequence>
<evidence type="ECO:0000256" key="2">
    <source>
        <dbReference type="ARBA" id="ARBA00023002"/>
    </source>
</evidence>
<dbReference type="RefSeq" id="XP_007786837.1">
    <property type="nucleotide sequence ID" value="XM_007788647.1"/>
</dbReference>
<feature type="domain" description="FAD-binding PCMH-type" evidence="4">
    <location>
        <begin position="141"/>
        <end position="320"/>
    </location>
</feature>
<dbReference type="GO" id="GO:0016491">
    <property type="term" value="F:oxidoreductase activity"/>
    <property type="evidence" value="ECO:0007669"/>
    <property type="project" value="UniProtKB-KW"/>
</dbReference>
<dbReference type="InterPro" id="IPR016169">
    <property type="entry name" value="FAD-bd_PCMH_sub2"/>
</dbReference>
<dbReference type="Gene3D" id="3.30.465.10">
    <property type="match status" value="2"/>
</dbReference>
<dbReference type="SUPFAM" id="SSF56176">
    <property type="entry name" value="FAD-binding/transporter-associated domain-like"/>
    <property type="match status" value="1"/>
</dbReference>
<dbReference type="OrthoDB" id="9983560at2759"/>
<dbReference type="InterPro" id="IPR036318">
    <property type="entry name" value="FAD-bd_PCMH-like_sf"/>
</dbReference>
<name>U1GU62_ENDPU</name>
<protein>
    <recommendedName>
        <fullName evidence="4">FAD-binding PCMH-type domain-containing protein</fullName>
    </recommendedName>
</protein>
<dbReference type="InterPro" id="IPR016166">
    <property type="entry name" value="FAD-bd_PCMH"/>
</dbReference>
<dbReference type="PANTHER" id="PTHR13878">
    <property type="entry name" value="GULONOLACTONE OXIDASE"/>
    <property type="match status" value="1"/>
</dbReference>
<evidence type="ECO:0000313" key="6">
    <source>
        <dbReference type="Proteomes" id="UP000019373"/>
    </source>
</evidence>
<evidence type="ECO:0000259" key="4">
    <source>
        <dbReference type="PROSITE" id="PS51387"/>
    </source>
</evidence>
<dbReference type="Pfam" id="PF08031">
    <property type="entry name" value="BBE"/>
    <property type="match status" value="1"/>
</dbReference>
<dbReference type="Pfam" id="PF01565">
    <property type="entry name" value="FAD_binding_4"/>
    <property type="match status" value="1"/>
</dbReference>
<keyword evidence="6" id="KW-1185">Reference proteome</keyword>